<accession>A0A9D2Q929</accession>
<dbReference type="InterPro" id="IPR011698">
    <property type="entry name" value="GATase_3"/>
</dbReference>
<dbReference type="PANTHER" id="PTHR21343">
    <property type="entry name" value="DETHIOBIOTIN SYNTHETASE"/>
    <property type="match status" value="1"/>
</dbReference>
<feature type="active site" evidence="4">
    <location>
        <position position="448"/>
    </location>
</feature>
<dbReference type="PANTHER" id="PTHR21343:SF1">
    <property type="entry name" value="COBYRIC ACID SYNTHASE"/>
    <property type="match status" value="1"/>
</dbReference>
<dbReference type="GO" id="GO:0009236">
    <property type="term" value="P:cobalamin biosynthetic process"/>
    <property type="evidence" value="ECO:0007669"/>
    <property type="project" value="UniProtKB-UniRule"/>
</dbReference>
<dbReference type="CDD" id="cd05389">
    <property type="entry name" value="CobQ_N"/>
    <property type="match status" value="1"/>
</dbReference>
<dbReference type="NCBIfam" id="TIGR00313">
    <property type="entry name" value="cobQ"/>
    <property type="match status" value="1"/>
</dbReference>
<dbReference type="InterPro" id="IPR029062">
    <property type="entry name" value="Class_I_gatase-like"/>
</dbReference>
<protein>
    <recommendedName>
        <fullName evidence="4">Cobyric acid synthase</fullName>
    </recommendedName>
</protein>
<feature type="domain" description="CobB/CobQ-like glutamine amidotransferase" evidence="6">
    <location>
        <begin position="251"/>
        <end position="453"/>
    </location>
</feature>
<dbReference type="Pfam" id="PF07685">
    <property type="entry name" value="GATase_3"/>
    <property type="match status" value="1"/>
</dbReference>
<evidence type="ECO:0000256" key="4">
    <source>
        <dbReference type="HAMAP-Rule" id="MF_00028"/>
    </source>
</evidence>
<reference evidence="7" key="2">
    <citation type="submission" date="2021-04" db="EMBL/GenBank/DDBJ databases">
        <authorList>
            <person name="Gilroy R."/>
        </authorList>
    </citation>
    <scope>NUCLEOTIDE SEQUENCE</scope>
    <source>
        <strain evidence="7">CHK196-7946</strain>
    </source>
</reference>
<dbReference type="HAMAP" id="MF_00028">
    <property type="entry name" value="CobQ"/>
    <property type="match status" value="1"/>
</dbReference>
<keyword evidence="3 4" id="KW-0315">Glutamine amidotransferase</keyword>
<evidence type="ECO:0000259" key="5">
    <source>
        <dbReference type="Pfam" id="PF01656"/>
    </source>
</evidence>
<dbReference type="InterPro" id="IPR004459">
    <property type="entry name" value="CobQ_synth"/>
</dbReference>
<dbReference type="InterPro" id="IPR047045">
    <property type="entry name" value="CobQ_N"/>
</dbReference>
<dbReference type="SUPFAM" id="SSF52540">
    <property type="entry name" value="P-loop containing nucleoside triphosphate hydrolases"/>
    <property type="match status" value="1"/>
</dbReference>
<dbReference type="Pfam" id="PF01656">
    <property type="entry name" value="CbiA"/>
    <property type="match status" value="1"/>
</dbReference>
<feature type="domain" description="CobQ/CobB/MinD/ParA nucleotide binding" evidence="5">
    <location>
        <begin position="5"/>
        <end position="226"/>
    </location>
</feature>
<feature type="active site" description="Nucleophile" evidence="4">
    <location>
        <position position="330"/>
    </location>
</feature>
<evidence type="ECO:0000256" key="2">
    <source>
        <dbReference type="ARBA" id="ARBA00022573"/>
    </source>
</evidence>
<comment type="function">
    <text evidence="4">Catalyzes amidations at positions B, D, E, and G on adenosylcobyrinic A,C-diamide. NH(2) groups are provided by glutamine, and one molecule of ATP is hydrogenolyzed for each amidation.</text>
</comment>
<organism evidence="7 8">
    <name type="scientific">Candidatus Mediterraneibacter faecavium</name>
    <dbReference type="NCBI Taxonomy" id="2838668"/>
    <lineage>
        <taxon>Bacteria</taxon>
        <taxon>Bacillati</taxon>
        <taxon>Bacillota</taxon>
        <taxon>Clostridia</taxon>
        <taxon>Lachnospirales</taxon>
        <taxon>Lachnospiraceae</taxon>
        <taxon>Mediterraneibacter</taxon>
    </lineage>
</organism>
<name>A0A9D2Q929_9FIRM</name>
<dbReference type="SUPFAM" id="SSF52317">
    <property type="entry name" value="Class I glutamine amidotransferase-like"/>
    <property type="match status" value="1"/>
</dbReference>
<dbReference type="EMBL" id="DWVY01000048">
    <property type="protein sequence ID" value="HJC75142.1"/>
    <property type="molecule type" value="Genomic_DNA"/>
</dbReference>
<evidence type="ECO:0000313" key="7">
    <source>
        <dbReference type="EMBL" id="HJC75142.1"/>
    </source>
</evidence>
<dbReference type="AlphaFoldDB" id="A0A9D2Q929"/>
<comment type="similarity">
    <text evidence="4">Belongs to the CobB/CobQ family. CobQ subfamily.</text>
</comment>
<dbReference type="PROSITE" id="PS51274">
    <property type="entry name" value="GATASE_COBBQ"/>
    <property type="match status" value="1"/>
</dbReference>
<sequence length="518" mass="56726">MKGSIMIQGTMSNAGKSVLAGGLCRVLKQDGYSVAPFKSQNMALNSFITKEGLEMGRAQVMQAEAAGIEPLADMNPILLKPTNDTGSQVIVNGKPVGTMSAVEYYRHKRDYIPYIMEAYERLKHKYDVVVIEGAGSPAEINLKQDDIVNMGLAELVDAPVLLAGDIDRGGVFAQLIGTVMLLEEKERQRIKGMIINKFRGDVSILKPGLTMLEERAKIPVLGVVPYFYLDIDEEDSLTERFQKKENAGLVDIAVIRLPRISNFTDIAPLEALEEAGVRYVSTPAEFGEPDAVILPGSKNTIQDLLWMRQNGLEAKILRFASKGGLVFGICGGYQMLGQEVSDPDGVEQKGTVRGLGLLPTRTVFDKEKTRTRVQGRFLAAEGILKELSGTEIEGYEIHMGETFLLDHAKSLVEFADITGKDDSGASDISGSVRADGAQCGNVYGCYVHGIFDAPGCAKGFLSALLKQKGYDPSVINEKDWKAYKEEQYDKLADIIRESLDMERIYQIIEKGNEASCSL</sequence>
<comment type="pathway">
    <text evidence="1 4">Cofactor biosynthesis; adenosylcobalamin biosynthesis.</text>
</comment>
<dbReference type="InterPro" id="IPR002586">
    <property type="entry name" value="CobQ/CobB/MinD/ParA_Nub-bd_dom"/>
</dbReference>
<dbReference type="InterPro" id="IPR027417">
    <property type="entry name" value="P-loop_NTPase"/>
</dbReference>
<gene>
    <name evidence="4" type="primary">cobQ</name>
    <name evidence="7" type="ORF">H9697_09400</name>
</gene>
<dbReference type="GO" id="GO:0015420">
    <property type="term" value="F:ABC-type vitamin B12 transporter activity"/>
    <property type="evidence" value="ECO:0007669"/>
    <property type="project" value="UniProtKB-UniRule"/>
</dbReference>
<keyword evidence="2 4" id="KW-0169">Cobalamin biosynthesis</keyword>
<dbReference type="CDD" id="cd01750">
    <property type="entry name" value="GATase1_CobQ"/>
    <property type="match status" value="1"/>
</dbReference>
<reference evidence="7" key="1">
    <citation type="journal article" date="2021" name="PeerJ">
        <title>Extensive microbial diversity within the chicken gut microbiome revealed by metagenomics and culture.</title>
        <authorList>
            <person name="Gilroy R."/>
            <person name="Ravi A."/>
            <person name="Getino M."/>
            <person name="Pursley I."/>
            <person name="Horton D.L."/>
            <person name="Alikhan N.F."/>
            <person name="Baker D."/>
            <person name="Gharbi K."/>
            <person name="Hall N."/>
            <person name="Watson M."/>
            <person name="Adriaenssens E.M."/>
            <person name="Foster-Nyarko E."/>
            <person name="Jarju S."/>
            <person name="Secka A."/>
            <person name="Antonio M."/>
            <person name="Oren A."/>
            <person name="Chaudhuri R.R."/>
            <person name="La Ragione R."/>
            <person name="Hildebrand F."/>
            <person name="Pallen M.J."/>
        </authorList>
    </citation>
    <scope>NUCLEOTIDE SEQUENCE</scope>
    <source>
        <strain evidence="7">CHK196-7946</strain>
    </source>
</reference>
<evidence type="ECO:0000313" key="8">
    <source>
        <dbReference type="Proteomes" id="UP000823902"/>
    </source>
</evidence>
<dbReference type="NCBIfam" id="NF001989">
    <property type="entry name" value="PRK00784.1"/>
    <property type="match status" value="1"/>
</dbReference>
<evidence type="ECO:0000256" key="3">
    <source>
        <dbReference type="ARBA" id="ARBA00022962"/>
    </source>
</evidence>
<dbReference type="Gene3D" id="3.40.50.880">
    <property type="match status" value="1"/>
</dbReference>
<proteinExistence type="inferred from homology"/>
<dbReference type="Gene3D" id="3.40.50.300">
    <property type="entry name" value="P-loop containing nucleotide triphosphate hydrolases"/>
    <property type="match status" value="1"/>
</dbReference>
<comment type="caution">
    <text evidence="7">The sequence shown here is derived from an EMBL/GenBank/DDBJ whole genome shotgun (WGS) entry which is preliminary data.</text>
</comment>
<dbReference type="Proteomes" id="UP000823902">
    <property type="component" value="Unassembled WGS sequence"/>
</dbReference>
<dbReference type="InterPro" id="IPR033949">
    <property type="entry name" value="CobQ_GATase1"/>
</dbReference>
<evidence type="ECO:0000256" key="1">
    <source>
        <dbReference type="ARBA" id="ARBA00004953"/>
    </source>
</evidence>
<evidence type="ECO:0000259" key="6">
    <source>
        <dbReference type="Pfam" id="PF07685"/>
    </source>
</evidence>
<dbReference type="GO" id="GO:0003824">
    <property type="term" value="F:catalytic activity"/>
    <property type="evidence" value="ECO:0007669"/>
    <property type="project" value="InterPro"/>
</dbReference>